<evidence type="ECO:0000313" key="3">
    <source>
        <dbReference type="EMBL" id="MDC3987960.1"/>
    </source>
</evidence>
<sequence length="144" mass="15677">MLLAEGHGERSESVDRDRAIRSYPAHEHGLSSGAATHDRPGPLLLAPASDQGSTHGTFVNHSPVHSVQVRLGDRIVVGSTMLVIQDLDGPRFISYGYDPSLIDSQTGAYNRRHLDEQVSLELARQGSAPARRDGVARPHLRRAE</sequence>
<proteinExistence type="predicted"/>
<keyword evidence="4" id="KW-1185">Reference proteome</keyword>
<protein>
    <submittedName>
        <fullName evidence="3">FHA domain-containing protein</fullName>
    </submittedName>
</protein>
<dbReference type="Gene3D" id="2.60.200.20">
    <property type="match status" value="1"/>
</dbReference>
<accession>A0A9X3XEK7</accession>
<dbReference type="InterPro" id="IPR000253">
    <property type="entry name" value="FHA_dom"/>
</dbReference>
<evidence type="ECO:0000256" key="1">
    <source>
        <dbReference type="SAM" id="MobiDB-lite"/>
    </source>
</evidence>
<reference evidence="3 4" key="1">
    <citation type="submission" date="2021-04" db="EMBL/GenBank/DDBJ databases">
        <title>Genome analysis of Polyangium sp.</title>
        <authorList>
            <person name="Li Y."/>
            <person name="Wang J."/>
        </authorList>
    </citation>
    <scope>NUCLEOTIDE SEQUENCE [LARGE SCALE GENOMIC DNA]</scope>
    <source>
        <strain evidence="3 4">SDU14</strain>
    </source>
</reference>
<dbReference type="Proteomes" id="UP001151081">
    <property type="component" value="Unassembled WGS sequence"/>
</dbReference>
<dbReference type="CDD" id="cd00060">
    <property type="entry name" value="FHA"/>
    <property type="match status" value="1"/>
</dbReference>
<dbReference type="Pfam" id="PF00498">
    <property type="entry name" value="FHA"/>
    <property type="match status" value="1"/>
</dbReference>
<organism evidence="3 4">
    <name type="scientific">Polyangium jinanense</name>
    <dbReference type="NCBI Taxonomy" id="2829994"/>
    <lineage>
        <taxon>Bacteria</taxon>
        <taxon>Pseudomonadati</taxon>
        <taxon>Myxococcota</taxon>
        <taxon>Polyangia</taxon>
        <taxon>Polyangiales</taxon>
        <taxon>Polyangiaceae</taxon>
        <taxon>Polyangium</taxon>
    </lineage>
</organism>
<dbReference type="EMBL" id="JAGTJJ010000061">
    <property type="protein sequence ID" value="MDC3987960.1"/>
    <property type="molecule type" value="Genomic_DNA"/>
</dbReference>
<feature type="compositionally biased region" description="Polar residues" evidence="1">
    <location>
        <begin position="50"/>
        <end position="60"/>
    </location>
</feature>
<feature type="compositionally biased region" description="Basic and acidic residues" evidence="1">
    <location>
        <begin position="130"/>
        <end position="144"/>
    </location>
</feature>
<feature type="region of interest" description="Disordered" evidence="1">
    <location>
        <begin position="123"/>
        <end position="144"/>
    </location>
</feature>
<name>A0A9X3XEK7_9BACT</name>
<evidence type="ECO:0000313" key="4">
    <source>
        <dbReference type="Proteomes" id="UP001151081"/>
    </source>
</evidence>
<dbReference type="AlphaFoldDB" id="A0A9X3XEK7"/>
<comment type="caution">
    <text evidence="3">The sequence shown here is derived from an EMBL/GenBank/DDBJ whole genome shotgun (WGS) entry which is preliminary data.</text>
</comment>
<dbReference type="RefSeq" id="WP_272427599.1">
    <property type="nucleotide sequence ID" value="NZ_JAGTJJ010000061.1"/>
</dbReference>
<evidence type="ECO:0000259" key="2">
    <source>
        <dbReference type="Pfam" id="PF00498"/>
    </source>
</evidence>
<feature type="region of interest" description="Disordered" evidence="1">
    <location>
        <begin position="25"/>
        <end position="60"/>
    </location>
</feature>
<feature type="domain" description="FHA" evidence="2">
    <location>
        <begin position="50"/>
        <end position="78"/>
    </location>
</feature>
<dbReference type="InterPro" id="IPR008984">
    <property type="entry name" value="SMAD_FHA_dom_sf"/>
</dbReference>
<dbReference type="SUPFAM" id="SSF49879">
    <property type="entry name" value="SMAD/FHA domain"/>
    <property type="match status" value="1"/>
</dbReference>
<gene>
    <name evidence="3" type="ORF">KEG57_46270</name>
</gene>